<protein>
    <submittedName>
        <fullName evidence="2">Uncharacterized protein</fullName>
    </submittedName>
</protein>
<feature type="compositionally biased region" description="Basic and acidic residues" evidence="1">
    <location>
        <begin position="128"/>
        <end position="137"/>
    </location>
</feature>
<keyword evidence="3" id="KW-1185">Reference proteome</keyword>
<organism evidence="2 3">
    <name type="scientific">Athelia psychrophila</name>
    <dbReference type="NCBI Taxonomy" id="1759441"/>
    <lineage>
        <taxon>Eukaryota</taxon>
        <taxon>Fungi</taxon>
        <taxon>Dikarya</taxon>
        <taxon>Basidiomycota</taxon>
        <taxon>Agaricomycotina</taxon>
        <taxon>Agaricomycetes</taxon>
        <taxon>Agaricomycetidae</taxon>
        <taxon>Atheliales</taxon>
        <taxon>Atheliaceae</taxon>
        <taxon>Athelia</taxon>
    </lineage>
</organism>
<evidence type="ECO:0000313" key="3">
    <source>
        <dbReference type="Proteomes" id="UP000076532"/>
    </source>
</evidence>
<proteinExistence type="predicted"/>
<name>A0A166T930_9AGAM</name>
<accession>A0A166T930</accession>
<evidence type="ECO:0000313" key="2">
    <source>
        <dbReference type="EMBL" id="KZP30366.1"/>
    </source>
</evidence>
<reference evidence="2 3" key="1">
    <citation type="journal article" date="2016" name="Mol. Biol. Evol.">
        <title>Comparative Genomics of Early-Diverging Mushroom-Forming Fungi Provides Insights into the Origins of Lignocellulose Decay Capabilities.</title>
        <authorList>
            <person name="Nagy L.G."/>
            <person name="Riley R."/>
            <person name="Tritt A."/>
            <person name="Adam C."/>
            <person name="Daum C."/>
            <person name="Floudas D."/>
            <person name="Sun H."/>
            <person name="Yadav J.S."/>
            <person name="Pangilinan J."/>
            <person name="Larsson K.H."/>
            <person name="Matsuura K."/>
            <person name="Barry K."/>
            <person name="Labutti K."/>
            <person name="Kuo R."/>
            <person name="Ohm R.A."/>
            <person name="Bhattacharya S.S."/>
            <person name="Shirouzu T."/>
            <person name="Yoshinaga Y."/>
            <person name="Martin F.M."/>
            <person name="Grigoriev I.V."/>
            <person name="Hibbett D.S."/>
        </authorList>
    </citation>
    <scope>NUCLEOTIDE SEQUENCE [LARGE SCALE GENOMIC DNA]</scope>
    <source>
        <strain evidence="2 3">CBS 109695</strain>
    </source>
</reference>
<feature type="region of interest" description="Disordered" evidence="1">
    <location>
        <begin position="104"/>
        <end position="137"/>
    </location>
</feature>
<dbReference type="Proteomes" id="UP000076532">
    <property type="component" value="Unassembled WGS sequence"/>
</dbReference>
<sequence>MLTTFSKNWTKERILPAWREYCKQMFREFAVLPPTADLQSGREEGAMPWKRVSANVQGIVTITEGGSVNCEQPSRLTYKQLKDNWESCPKNKLEHTLATHRRPHVMGIPTNSDAGEGKGTSGEDGEAESDKEVETSTRWHLRMHGVLYRAYRKHQT</sequence>
<dbReference type="EMBL" id="KV417494">
    <property type="protein sequence ID" value="KZP30366.1"/>
    <property type="molecule type" value="Genomic_DNA"/>
</dbReference>
<dbReference type="AlphaFoldDB" id="A0A166T930"/>
<gene>
    <name evidence="2" type="ORF">FIBSPDRAFT_884276</name>
</gene>
<evidence type="ECO:0000256" key="1">
    <source>
        <dbReference type="SAM" id="MobiDB-lite"/>
    </source>
</evidence>